<dbReference type="InterPro" id="IPR036388">
    <property type="entry name" value="WH-like_DNA-bd_sf"/>
</dbReference>
<dbReference type="EMBL" id="JAYMYR010000008">
    <property type="protein sequence ID" value="KAK7347251.1"/>
    <property type="molecule type" value="Genomic_DNA"/>
</dbReference>
<dbReference type="Proteomes" id="UP001374584">
    <property type="component" value="Unassembled WGS sequence"/>
</dbReference>
<dbReference type="AlphaFoldDB" id="A0AAN9M3N8"/>
<feature type="region of interest" description="Disordered" evidence="1">
    <location>
        <begin position="1"/>
        <end position="63"/>
    </location>
</feature>
<evidence type="ECO:0000313" key="2">
    <source>
        <dbReference type="EMBL" id="KAK7347251.1"/>
    </source>
</evidence>
<reference evidence="2 3" key="1">
    <citation type="submission" date="2024-01" db="EMBL/GenBank/DDBJ databases">
        <title>The genomes of 5 underutilized Papilionoideae crops provide insights into root nodulation and disease resistanc.</title>
        <authorList>
            <person name="Jiang F."/>
        </authorList>
    </citation>
    <scope>NUCLEOTIDE SEQUENCE [LARGE SCALE GENOMIC DNA]</scope>
    <source>
        <strain evidence="2">JINMINGXINNONG_FW02</strain>
        <tissue evidence="2">Leaves</tissue>
    </source>
</reference>
<proteinExistence type="predicted"/>
<name>A0AAN9M3N8_PHACN</name>
<gene>
    <name evidence="2" type="ORF">VNO80_21778</name>
</gene>
<dbReference type="Gene3D" id="1.10.10.10">
    <property type="entry name" value="Winged helix-like DNA-binding domain superfamily/Winged helix DNA-binding domain"/>
    <property type="match status" value="1"/>
</dbReference>
<evidence type="ECO:0000256" key="1">
    <source>
        <dbReference type="SAM" id="MobiDB-lite"/>
    </source>
</evidence>
<organism evidence="2 3">
    <name type="scientific">Phaseolus coccineus</name>
    <name type="common">Scarlet runner bean</name>
    <name type="synonym">Phaseolus multiflorus</name>
    <dbReference type="NCBI Taxonomy" id="3886"/>
    <lineage>
        <taxon>Eukaryota</taxon>
        <taxon>Viridiplantae</taxon>
        <taxon>Streptophyta</taxon>
        <taxon>Embryophyta</taxon>
        <taxon>Tracheophyta</taxon>
        <taxon>Spermatophyta</taxon>
        <taxon>Magnoliopsida</taxon>
        <taxon>eudicotyledons</taxon>
        <taxon>Gunneridae</taxon>
        <taxon>Pentapetalae</taxon>
        <taxon>rosids</taxon>
        <taxon>fabids</taxon>
        <taxon>Fabales</taxon>
        <taxon>Fabaceae</taxon>
        <taxon>Papilionoideae</taxon>
        <taxon>50 kb inversion clade</taxon>
        <taxon>NPAAA clade</taxon>
        <taxon>indigoferoid/millettioid clade</taxon>
        <taxon>Phaseoleae</taxon>
        <taxon>Phaseolus</taxon>
    </lineage>
</organism>
<protein>
    <submittedName>
        <fullName evidence="2">Uncharacterized protein</fullName>
    </submittedName>
</protein>
<dbReference type="SUPFAM" id="SSF46785">
    <property type="entry name" value="Winged helix' DNA-binding domain"/>
    <property type="match status" value="1"/>
</dbReference>
<keyword evidence="3" id="KW-1185">Reference proteome</keyword>
<evidence type="ECO:0000313" key="3">
    <source>
        <dbReference type="Proteomes" id="UP001374584"/>
    </source>
</evidence>
<accession>A0AAN9M3N8</accession>
<dbReference type="InterPro" id="IPR036390">
    <property type="entry name" value="WH_DNA-bd_sf"/>
</dbReference>
<comment type="caution">
    <text evidence="2">The sequence shown here is derived from an EMBL/GenBank/DDBJ whole genome shotgun (WGS) entry which is preliminary data.</text>
</comment>
<feature type="compositionally biased region" description="Basic and acidic residues" evidence="1">
    <location>
        <begin position="1"/>
        <end position="38"/>
    </location>
</feature>
<sequence>MADQLRNEEEQRQHEEERRSKRTKEGENEGAKERRSVEVEMASLPDSSLNGEEKRKEEEIEDAESFSRAPFWMALQEAGEGAKLCAKDIASKICCSNPEGASMLDRLLALLSSHSIFNSSLISV</sequence>